<feature type="region of interest" description="Disordered" evidence="1">
    <location>
        <begin position="26"/>
        <end position="47"/>
    </location>
</feature>
<evidence type="ECO:0000313" key="3">
    <source>
        <dbReference type="EMBL" id="HIU48183.1"/>
    </source>
</evidence>
<sequence>MRKVAMFLAMAALAATMTSASVFADDDTQTTQSPPPDMGMHQRGGAPLDWTADEMQQYLTMSEEERTAYLEEQQAQEQAQREEAQAYYDSLTDDEKAVLDAVMGRGKDGKGKPGGMFEMTEEERAAFDAMTDEEKQAYMEEQRAEWEAERAAEQEKIDAMTDEEREAYFAEQGPKMGRGMRGAPPETAQEQTDAAQQ</sequence>
<proteinExistence type="predicted"/>
<evidence type="ECO:0000313" key="4">
    <source>
        <dbReference type="Proteomes" id="UP000824111"/>
    </source>
</evidence>
<dbReference type="EMBL" id="DVND01000058">
    <property type="protein sequence ID" value="HIU48183.1"/>
    <property type="molecule type" value="Genomic_DNA"/>
</dbReference>
<feature type="region of interest" description="Disordered" evidence="1">
    <location>
        <begin position="135"/>
        <end position="154"/>
    </location>
</feature>
<comment type="caution">
    <text evidence="3">The sequence shown here is derived from an EMBL/GenBank/DDBJ whole genome shotgun (WGS) entry which is preliminary data.</text>
</comment>
<protein>
    <submittedName>
        <fullName evidence="3">Uncharacterized protein</fullName>
    </submittedName>
</protein>
<evidence type="ECO:0000256" key="2">
    <source>
        <dbReference type="SAM" id="SignalP"/>
    </source>
</evidence>
<accession>A0A9D1LUA1</accession>
<feature type="compositionally biased region" description="Low complexity" evidence="1">
    <location>
        <begin position="186"/>
        <end position="197"/>
    </location>
</feature>
<name>A0A9D1LUA1_9FIRM</name>
<organism evidence="3 4">
    <name type="scientific">Candidatus Avimonoglobus intestinipullorum</name>
    <dbReference type="NCBI Taxonomy" id="2840699"/>
    <lineage>
        <taxon>Bacteria</taxon>
        <taxon>Bacillati</taxon>
        <taxon>Bacillota</taxon>
        <taxon>Clostridia</taxon>
        <taxon>Eubacteriales</taxon>
        <taxon>Candidatus Avimonoglobus</taxon>
    </lineage>
</organism>
<feature type="chain" id="PRO_5038394290" evidence="2">
    <location>
        <begin position="25"/>
        <end position="197"/>
    </location>
</feature>
<reference evidence="3" key="1">
    <citation type="submission" date="2020-10" db="EMBL/GenBank/DDBJ databases">
        <authorList>
            <person name="Gilroy R."/>
        </authorList>
    </citation>
    <scope>NUCLEOTIDE SEQUENCE</scope>
    <source>
        <strain evidence="3">ChiSjej4B22-9803</strain>
    </source>
</reference>
<reference evidence="3" key="2">
    <citation type="journal article" date="2021" name="PeerJ">
        <title>Extensive microbial diversity within the chicken gut microbiome revealed by metagenomics and culture.</title>
        <authorList>
            <person name="Gilroy R."/>
            <person name="Ravi A."/>
            <person name="Getino M."/>
            <person name="Pursley I."/>
            <person name="Horton D.L."/>
            <person name="Alikhan N.F."/>
            <person name="Baker D."/>
            <person name="Gharbi K."/>
            <person name="Hall N."/>
            <person name="Watson M."/>
            <person name="Adriaenssens E.M."/>
            <person name="Foster-Nyarko E."/>
            <person name="Jarju S."/>
            <person name="Secka A."/>
            <person name="Antonio M."/>
            <person name="Oren A."/>
            <person name="Chaudhuri R.R."/>
            <person name="La Ragione R."/>
            <person name="Hildebrand F."/>
            <person name="Pallen M.J."/>
        </authorList>
    </citation>
    <scope>NUCLEOTIDE SEQUENCE</scope>
    <source>
        <strain evidence="3">ChiSjej4B22-9803</strain>
    </source>
</reference>
<feature type="region of interest" description="Disordered" evidence="1">
    <location>
        <begin position="170"/>
        <end position="197"/>
    </location>
</feature>
<feature type="signal peptide" evidence="2">
    <location>
        <begin position="1"/>
        <end position="24"/>
    </location>
</feature>
<dbReference type="Proteomes" id="UP000824111">
    <property type="component" value="Unassembled WGS sequence"/>
</dbReference>
<evidence type="ECO:0000256" key="1">
    <source>
        <dbReference type="SAM" id="MobiDB-lite"/>
    </source>
</evidence>
<gene>
    <name evidence="3" type="ORF">IAB04_02340</name>
</gene>
<keyword evidence="2" id="KW-0732">Signal</keyword>
<dbReference type="AlphaFoldDB" id="A0A9D1LUA1"/>